<feature type="transmembrane region" description="Helical" evidence="7">
    <location>
        <begin position="176"/>
        <end position="196"/>
    </location>
</feature>
<dbReference type="PANTHER" id="PTHR43386:SF1">
    <property type="entry name" value="D,D-DIPEPTIDE TRANSPORT SYSTEM PERMEASE PROTEIN DDPC-RELATED"/>
    <property type="match status" value="1"/>
</dbReference>
<proteinExistence type="inferred from homology"/>
<comment type="similarity">
    <text evidence="7">Belongs to the binding-protein-dependent transport system permease family.</text>
</comment>
<comment type="caution">
    <text evidence="10">The sequence shown here is derived from an EMBL/GenBank/DDBJ whole genome shotgun (WGS) entry which is preliminary data.</text>
</comment>
<gene>
    <name evidence="10" type="ORF">HGA05_26045</name>
</gene>
<feature type="region of interest" description="Disordered" evidence="8">
    <location>
        <begin position="1"/>
        <end position="35"/>
    </location>
</feature>
<evidence type="ECO:0000256" key="3">
    <source>
        <dbReference type="ARBA" id="ARBA00022475"/>
    </source>
</evidence>
<feature type="transmembrane region" description="Helical" evidence="7">
    <location>
        <begin position="148"/>
        <end position="170"/>
    </location>
</feature>
<evidence type="ECO:0000256" key="8">
    <source>
        <dbReference type="SAM" id="MobiDB-lite"/>
    </source>
</evidence>
<dbReference type="InterPro" id="IPR035906">
    <property type="entry name" value="MetI-like_sf"/>
</dbReference>
<evidence type="ECO:0000313" key="11">
    <source>
        <dbReference type="Proteomes" id="UP000563898"/>
    </source>
</evidence>
<dbReference type="PANTHER" id="PTHR43386">
    <property type="entry name" value="OLIGOPEPTIDE TRANSPORT SYSTEM PERMEASE PROTEIN APPC"/>
    <property type="match status" value="1"/>
</dbReference>
<dbReference type="AlphaFoldDB" id="A0A846WVV3"/>
<evidence type="ECO:0000256" key="2">
    <source>
        <dbReference type="ARBA" id="ARBA00022448"/>
    </source>
</evidence>
<dbReference type="InterPro" id="IPR000515">
    <property type="entry name" value="MetI-like"/>
</dbReference>
<dbReference type="EMBL" id="JAAXPC010000027">
    <property type="protein sequence ID" value="NKY05026.1"/>
    <property type="molecule type" value="Genomic_DNA"/>
</dbReference>
<dbReference type="PROSITE" id="PS50928">
    <property type="entry name" value="ABC_TM1"/>
    <property type="match status" value="1"/>
</dbReference>
<keyword evidence="4 7" id="KW-0812">Transmembrane</keyword>
<keyword evidence="5 7" id="KW-1133">Transmembrane helix</keyword>
<dbReference type="GO" id="GO:0005886">
    <property type="term" value="C:plasma membrane"/>
    <property type="evidence" value="ECO:0007669"/>
    <property type="project" value="UniProtKB-SubCell"/>
</dbReference>
<dbReference type="Gene3D" id="1.10.3720.10">
    <property type="entry name" value="MetI-like"/>
    <property type="match status" value="1"/>
</dbReference>
<dbReference type="Proteomes" id="UP000563898">
    <property type="component" value="Unassembled WGS sequence"/>
</dbReference>
<dbReference type="RefSeq" id="WP_035727454.1">
    <property type="nucleotide sequence ID" value="NZ_CP116236.1"/>
</dbReference>
<evidence type="ECO:0000256" key="7">
    <source>
        <dbReference type="RuleBase" id="RU363032"/>
    </source>
</evidence>
<protein>
    <submittedName>
        <fullName evidence="10">ABC transporter permease</fullName>
    </submittedName>
</protein>
<feature type="transmembrane region" description="Helical" evidence="7">
    <location>
        <begin position="278"/>
        <end position="299"/>
    </location>
</feature>
<feature type="transmembrane region" description="Helical" evidence="7">
    <location>
        <begin position="113"/>
        <end position="136"/>
    </location>
</feature>
<keyword evidence="6 7" id="KW-0472">Membrane</keyword>
<dbReference type="GO" id="GO:0055085">
    <property type="term" value="P:transmembrane transport"/>
    <property type="evidence" value="ECO:0007669"/>
    <property type="project" value="InterPro"/>
</dbReference>
<dbReference type="Pfam" id="PF00528">
    <property type="entry name" value="BPD_transp_1"/>
    <property type="match status" value="1"/>
</dbReference>
<accession>A0A846WVV3</accession>
<keyword evidence="2 7" id="KW-0813">Transport</keyword>
<reference evidence="10 11" key="1">
    <citation type="submission" date="2020-04" db="EMBL/GenBank/DDBJ databases">
        <title>MicrobeNet Type strains.</title>
        <authorList>
            <person name="Nicholson A.C."/>
        </authorList>
    </citation>
    <scope>NUCLEOTIDE SEQUENCE [LARGE SCALE GENOMIC DNA]</scope>
    <source>
        <strain evidence="10 11">ATCC BAA-14</strain>
    </source>
</reference>
<feature type="domain" description="ABC transmembrane type-1" evidence="9">
    <location>
        <begin position="109"/>
        <end position="303"/>
    </location>
</feature>
<evidence type="ECO:0000256" key="6">
    <source>
        <dbReference type="ARBA" id="ARBA00023136"/>
    </source>
</evidence>
<evidence type="ECO:0000256" key="1">
    <source>
        <dbReference type="ARBA" id="ARBA00004651"/>
    </source>
</evidence>
<keyword evidence="3" id="KW-1003">Cell membrane</keyword>
<evidence type="ECO:0000259" key="9">
    <source>
        <dbReference type="PROSITE" id="PS50928"/>
    </source>
</evidence>
<dbReference type="InterPro" id="IPR050366">
    <property type="entry name" value="BP-dependent_transpt_permease"/>
</dbReference>
<comment type="subcellular location">
    <subcellularLocation>
        <location evidence="1 7">Cell membrane</location>
        <topology evidence="1 7">Multi-pass membrane protein</topology>
    </subcellularLocation>
</comment>
<name>A0A846WVV3_9ACTN</name>
<feature type="compositionally biased region" description="Polar residues" evidence="8">
    <location>
        <begin position="9"/>
        <end position="19"/>
    </location>
</feature>
<dbReference type="SUPFAM" id="SSF161098">
    <property type="entry name" value="MetI-like"/>
    <property type="match status" value="1"/>
</dbReference>
<feature type="transmembrane region" description="Helical" evidence="7">
    <location>
        <begin position="47"/>
        <end position="69"/>
    </location>
</feature>
<organism evidence="10 11">
    <name type="scientific">Gordonia polyisoprenivorans</name>
    <dbReference type="NCBI Taxonomy" id="84595"/>
    <lineage>
        <taxon>Bacteria</taxon>
        <taxon>Bacillati</taxon>
        <taxon>Actinomycetota</taxon>
        <taxon>Actinomycetes</taxon>
        <taxon>Mycobacteriales</taxon>
        <taxon>Gordoniaceae</taxon>
        <taxon>Gordonia</taxon>
    </lineage>
</organism>
<evidence type="ECO:0000256" key="5">
    <source>
        <dbReference type="ARBA" id="ARBA00022989"/>
    </source>
</evidence>
<dbReference type="CDD" id="cd06261">
    <property type="entry name" value="TM_PBP2"/>
    <property type="match status" value="1"/>
</dbReference>
<feature type="transmembrane region" description="Helical" evidence="7">
    <location>
        <begin position="235"/>
        <end position="258"/>
    </location>
</feature>
<evidence type="ECO:0000313" key="10">
    <source>
        <dbReference type="EMBL" id="NKY05026.1"/>
    </source>
</evidence>
<sequence length="312" mass="32783">MTLLEPNVPVTTPSETGSASAEPAPKGSAGQTESRTRRAVRWIRGHWGLVLAVTVFTLAIAWAIVPGIFTGYDPIAIDNTARLQPPSADHWFGTDLLGRDLYARTVYGSRASLLGASLAVAVAVLVGSVLGAVAGWFGGIADSAAMRLIDVVLSIPGFLLAITIVVVYSAQTGRTGLVPAALAVGLTSAATFARLIRAEVLKVRTSNYVEAAVTSGARSSTILFRHVLPNSLTPTISLITVQLGIAIIWIASLSFLGLGQQPPAPEWGLLVADGRKYIATRGWLTLYPALTIVAVVLSTNHISRHLSKRSSS</sequence>
<evidence type="ECO:0000256" key="4">
    <source>
        <dbReference type="ARBA" id="ARBA00022692"/>
    </source>
</evidence>